<protein>
    <submittedName>
        <fullName evidence="3">Uncharacterized protein</fullName>
    </submittedName>
</protein>
<evidence type="ECO:0000256" key="1">
    <source>
        <dbReference type="SAM" id="MobiDB-lite"/>
    </source>
</evidence>
<sequence>MVGYRTVTKQHDYRTRKDVSVYKAAQGATKKAYCSSSLSASGGNMNFVYKKKPTRLMTPSGLRVGRKRAPLQGQTHACQRQSDRPKRLKLLSGFGMCRRKAAPDANTKTAEARSALKLSRVAIKLCLCSRLLWCRVHCNEPRGGSDDSGDRVHRTEDVRTPRASSESATVSIPPKWSKSVRLGSSHTCQRRLEG</sequence>
<organism evidence="2 3">
    <name type="scientific">Steinernema glaseri</name>
    <dbReference type="NCBI Taxonomy" id="37863"/>
    <lineage>
        <taxon>Eukaryota</taxon>
        <taxon>Metazoa</taxon>
        <taxon>Ecdysozoa</taxon>
        <taxon>Nematoda</taxon>
        <taxon>Chromadorea</taxon>
        <taxon>Rhabditida</taxon>
        <taxon>Tylenchina</taxon>
        <taxon>Panagrolaimomorpha</taxon>
        <taxon>Strongyloidoidea</taxon>
        <taxon>Steinernematidae</taxon>
        <taxon>Steinernema</taxon>
    </lineage>
</organism>
<feature type="region of interest" description="Disordered" evidence="1">
    <location>
        <begin position="142"/>
        <end position="194"/>
    </location>
</feature>
<accession>A0A1I8ARM9</accession>
<dbReference type="Proteomes" id="UP000095287">
    <property type="component" value="Unplaced"/>
</dbReference>
<dbReference type="WBParaSite" id="L893_g8755.t1">
    <property type="protein sequence ID" value="L893_g8755.t1"/>
    <property type="gene ID" value="L893_g8755"/>
</dbReference>
<name>A0A1I8ARM9_9BILA</name>
<keyword evidence="2" id="KW-1185">Reference proteome</keyword>
<reference evidence="3" key="1">
    <citation type="submission" date="2016-11" db="UniProtKB">
        <authorList>
            <consortium name="WormBaseParasite"/>
        </authorList>
    </citation>
    <scope>IDENTIFICATION</scope>
</reference>
<proteinExistence type="predicted"/>
<evidence type="ECO:0000313" key="3">
    <source>
        <dbReference type="WBParaSite" id="L893_g8755.t1"/>
    </source>
</evidence>
<feature type="compositionally biased region" description="Basic and acidic residues" evidence="1">
    <location>
        <begin position="142"/>
        <end position="160"/>
    </location>
</feature>
<evidence type="ECO:0000313" key="2">
    <source>
        <dbReference type="Proteomes" id="UP000095287"/>
    </source>
</evidence>
<dbReference type="AlphaFoldDB" id="A0A1I8ARM9"/>